<sequence length="280" mass="32316">MPMPCHQPVPRRPQWIIILVSLVCVLLIGAYIYPPGQLEACYFFSSSTCSSFRKWLPPSFVKVFTDDEIAARVVVRGILTMPSIQSKNPKIAFMFLTPGSLPFEKLWEKFFLWFSMKRQHALLVLADSLYYLKFKNFCKPGMERRNCYSEEHYLPTLFHMIDPSGIANWSVTYVEWSERKWHLKSYRAQDVTFELLRNITSIDVSVHVTSGDKKNLTGYGAAEAMLVEWGEVATLFVCKKIQPGNTRKYDAIYLQLYNLSTPSLPSCDFIHWPAFSISAH</sequence>
<proteinExistence type="predicted"/>
<name>A0ACC2L740_PERAE</name>
<dbReference type="EMBL" id="CM056815">
    <property type="protein sequence ID" value="KAJ8628858.1"/>
    <property type="molecule type" value="Genomic_DNA"/>
</dbReference>
<evidence type="ECO:0000313" key="2">
    <source>
        <dbReference type="Proteomes" id="UP001234297"/>
    </source>
</evidence>
<protein>
    <submittedName>
        <fullName evidence="1">Uncharacterized protein</fullName>
    </submittedName>
</protein>
<accession>A0ACC2L740</accession>
<reference evidence="1 2" key="1">
    <citation type="journal article" date="2022" name="Hortic Res">
        <title>A haplotype resolved chromosomal level avocado genome allows analysis of novel avocado genes.</title>
        <authorList>
            <person name="Nath O."/>
            <person name="Fletcher S.J."/>
            <person name="Hayward A."/>
            <person name="Shaw L.M."/>
            <person name="Masouleh A.K."/>
            <person name="Furtado A."/>
            <person name="Henry R.J."/>
            <person name="Mitter N."/>
        </authorList>
    </citation>
    <scope>NUCLEOTIDE SEQUENCE [LARGE SCALE GENOMIC DNA]</scope>
    <source>
        <strain evidence="2">cv. Hass</strain>
    </source>
</reference>
<organism evidence="1 2">
    <name type="scientific">Persea americana</name>
    <name type="common">Avocado</name>
    <dbReference type="NCBI Taxonomy" id="3435"/>
    <lineage>
        <taxon>Eukaryota</taxon>
        <taxon>Viridiplantae</taxon>
        <taxon>Streptophyta</taxon>
        <taxon>Embryophyta</taxon>
        <taxon>Tracheophyta</taxon>
        <taxon>Spermatophyta</taxon>
        <taxon>Magnoliopsida</taxon>
        <taxon>Magnoliidae</taxon>
        <taxon>Laurales</taxon>
        <taxon>Lauraceae</taxon>
        <taxon>Persea</taxon>
    </lineage>
</organism>
<comment type="caution">
    <text evidence="1">The sequence shown here is derived from an EMBL/GenBank/DDBJ whole genome shotgun (WGS) entry which is preliminary data.</text>
</comment>
<keyword evidence="2" id="KW-1185">Reference proteome</keyword>
<gene>
    <name evidence="1" type="ORF">MRB53_022181</name>
</gene>
<evidence type="ECO:0000313" key="1">
    <source>
        <dbReference type="EMBL" id="KAJ8628858.1"/>
    </source>
</evidence>
<dbReference type="Proteomes" id="UP001234297">
    <property type="component" value="Chromosome 7"/>
</dbReference>